<organism evidence="2 3">
    <name type="scientific">Rhizobium rhizogenes (strain K84 / ATCC BAA-868)</name>
    <name type="common">Agrobacterium radiobacter</name>
    <dbReference type="NCBI Taxonomy" id="311403"/>
    <lineage>
        <taxon>Bacteria</taxon>
        <taxon>Pseudomonadati</taxon>
        <taxon>Pseudomonadota</taxon>
        <taxon>Alphaproteobacteria</taxon>
        <taxon>Hyphomicrobiales</taxon>
        <taxon>Rhizobiaceae</taxon>
        <taxon>Rhizobium/Agrobacterium group</taxon>
        <taxon>Rhizobium</taxon>
    </lineage>
</organism>
<name>B9JLA2_RHIR8</name>
<evidence type="ECO:0000256" key="1">
    <source>
        <dbReference type="SAM" id="MobiDB-lite"/>
    </source>
</evidence>
<dbReference type="KEGG" id="ara:Arad_7011"/>
<feature type="compositionally biased region" description="Basic and acidic residues" evidence="1">
    <location>
        <begin position="1"/>
        <end position="10"/>
    </location>
</feature>
<evidence type="ECO:0000313" key="3">
    <source>
        <dbReference type="Proteomes" id="UP000001600"/>
    </source>
</evidence>
<evidence type="ECO:0000313" key="2">
    <source>
        <dbReference type="EMBL" id="ACM28601.1"/>
    </source>
</evidence>
<accession>B9JLA2</accession>
<sequence length="39" mass="4622">MSIENWRRPIESGSRSNRRQHINHRFGQANLTMLPFAGR</sequence>
<dbReference type="Proteomes" id="UP000001600">
    <property type="component" value="Chromosome 2"/>
</dbReference>
<dbReference type="HOGENOM" id="CLU_3303580_0_0_5"/>
<reference evidence="2 3" key="1">
    <citation type="journal article" date="2009" name="J. Bacteriol.">
        <title>Genome sequences of three Agrobacterium biovars help elucidate the evolution of multichromosome genomes in bacteria.</title>
        <authorList>
            <person name="Slater S.C."/>
            <person name="Goldman B.S."/>
            <person name="Goodner B."/>
            <person name="Setubal J.C."/>
            <person name="Farrand S.K."/>
            <person name="Nester E.W."/>
            <person name="Burr T.J."/>
            <person name="Banta L."/>
            <person name="Dickerman A.W."/>
            <person name="Paulsen I."/>
            <person name="Otten L."/>
            <person name="Suen G."/>
            <person name="Welch R."/>
            <person name="Almeida N.F."/>
            <person name="Arnold F."/>
            <person name="Burton O.T."/>
            <person name="Du Z."/>
            <person name="Ewing A."/>
            <person name="Godsy E."/>
            <person name="Heisel S."/>
            <person name="Houmiel K.L."/>
            <person name="Jhaveri J."/>
            <person name="Lu J."/>
            <person name="Miller N.M."/>
            <person name="Norton S."/>
            <person name="Chen Q."/>
            <person name="Phoolcharoen W."/>
            <person name="Ohlin V."/>
            <person name="Ondrusek D."/>
            <person name="Pride N."/>
            <person name="Stricklin S.L."/>
            <person name="Sun J."/>
            <person name="Wheeler C."/>
            <person name="Wilson L."/>
            <person name="Zhu H."/>
            <person name="Wood D.W."/>
        </authorList>
    </citation>
    <scope>NUCLEOTIDE SEQUENCE [LARGE SCALE GENOMIC DNA]</scope>
    <source>
        <strain evidence="3">K84 / ATCC BAA-868</strain>
    </source>
</reference>
<feature type="region of interest" description="Disordered" evidence="1">
    <location>
        <begin position="1"/>
        <end position="26"/>
    </location>
</feature>
<dbReference type="EMBL" id="CP000629">
    <property type="protein sequence ID" value="ACM28601.1"/>
    <property type="molecule type" value="Genomic_DNA"/>
</dbReference>
<gene>
    <name evidence="2" type="ordered locus">Arad_7011</name>
</gene>
<protein>
    <submittedName>
        <fullName evidence="2">Uncharacterized protein</fullName>
    </submittedName>
</protein>
<proteinExistence type="predicted"/>
<dbReference type="AlphaFoldDB" id="B9JLA2"/>
<dbReference type="STRING" id="311403.Arad_7011"/>